<dbReference type="EMBL" id="SSOB01000001">
    <property type="protein sequence ID" value="THF84572.1"/>
    <property type="molecule type" value="Genomic_DNA"/>
</dbReference>
<keyword evidence="10" id="KW-0902">Two-component regulatory system</keyword>
<keyword evidence="3" id="KW-0597">Phosphoprotein</keyword>
<dbReference type="Gene3D" id="6.10.340.10">
    <property type="match status" value="1"/>
</dbReference>
<evidence type="ECO:0000256" key="10">
    <source>
        <dbReference type="ARBA" id="ARBA00023012"/>
    </source>
</evidence>
<comment type="caution">
    <text evidence="14">The sequence shown here is derived from an EMBL/GenBank/DDBJ whole genome shotgun (WGS) entry which is preliminary data.</text>
</comment>
<evidence type="ECO:0000256" key="5">
    <source>
        <dbReference type="ARBA" id="ARBA00022692"/>
    </source>
</evidence>
<dbReference type="InterPro" id="IPR003660">
    <property type="entry name" value="HAMP_dom"/>
</dbReference>
<evidence type="ECO:0000256" key="4">
    <source>
        <dbReference type="ARBA" id="ARBA00022679"/>
    </source>
</evidence>
<dbReference type="Proteomes" id="UP000310636">
    <property type="component" value="Unassembled WGS sequence"/>
</dbReference>
<keyword evidence="15" id="KW-1185">Reference proteome</keyword>
<keyword evidence="8" id="KW-0067">ATP-binding</keyword>
<dbReference type="Gene3D" id="3.30.565.10">
    <property type="entry name" value="Histidine kinase-like ATPase, C-terminal domain"/>
    <property type="match status" value="1"/>
</dbReference>
<comment type="subcellular location">
    <subcellularLocation>
        <location evidence="1">Cell membrane</location>
        <topology evidence="1">Multi-pass membrane protein</topology>
    </subcellularLocation>
</comment>
<evidence type="ECO:0000256" key="7">
    <source>
        <dbReference type="ARBA" id="ARBA00022777"/>
    </source>
</evidence>
<keyword evidence="7 14" id="KW-0418">Kinase</keyword>
<evidence type="ECO:0000259" key="13">
    <source>
        <dbReference type="PROSITE" id="PS50885"/>
    </source>
</evidence>
<sequence>MSMPPSSMRPSRLSPAFVSLRTKMLVLFCLMITVPFLLSGAITYSKYSSRAAKDAQAYSDQLAEQVAINLERYVRELERITLSLYYDDNALNILTRHSGAFRTGNYLTSDESSKMNQLISSAIYERTEVAGVFIFALDGSLFSNLQETGRSNWLPPENEWMRQAEADDGGLTILPPAASPNYLTDPPQVASIARLIKNPYTNAKLGFVKVDLTSSGFERILSSVQITENSTLYIFNRNGDVIYPFESGGGTGALPVNDSRTLVSERETDYGGLRIVGIIPRSDLQKNARELISFILWISLASLLAAYLISVLASNQLVKPIRSLYMKMKRVQNGELSERAPILTNDEIGLLTAGFNGMVSQLDKNIKEIYELGIREKQAELSALQSQINPHFLYNTLESISMAAGRDRHDELSRVISSLGKLLRYTVNRQESKVTLREELDFVENYLSIQSFRLEDRLRTDIRVDFSHESVLVPKLLLQPLVENAIEHGMDSRPLTLTLTTKADDQDLLIRIEDDGRGIAPERLRRIESMLAEAEPIRAPSAEDAAAPSGKKEKGFALRNIHRRLQILYGDAYGLSLDKSRTQGAAMHVRIPFQWEESQQ</sequence>
<keyword evidence="9 12" id="KW-1133">Transmembrane helix</keyword>
<evidence type="ECO:0000256" key="6">
    <source>
        <dbReference type="ARBA" id="ARBA00022741"/>
    </source>
</evidence>
<evidence type="ECO:0000256" key="12">
    <source>
        <dbReference type="SAM" id="Phobius"/>
    </source>
</evidence>
<dbReference type="InterPro" id="IPR050640">
    <property type="entry name" value="Bact_2-comp_sensor_kinase"/>
</dbReference>
<dbReference type="InterPro" id="IPR003594">
    <property type="entry name" value="HATPase_dom"/>
</dbReference>
<feature type="transmembrane region" description="Helical" evidence="12">
    <location>
        <begin position="294"/>
        <end position="318"/>
    </location>
</feature>
<dbReference type="Pfam" id="PF00672">
    <property type="entry name" value="HAMP"/>
    <property type="match status" value="1"/>
</dbReference>
<keyword evidence="6" id="KW-0547">Nucleotide-binding</keyword>
<gene>
    <name evidence="14" type="ORF">E6C55_00895</name>
</gene>
<dbReference type="OrthoDB" id="9776552at2"/>
<keyword evidence="4" id="KW-0808">Transferase</keyword>
<protein>
    <submittedName>
        <fullName evidence="14">Sensor histidine kinase</fullName>
    </submittedName>
</protein>
<reference evidence="14 15" key="1">
    <citation type="submission" date="2019-04" db="EMBL/GenBank/DDBJ databases">
        <title>Cohnella sp. nov. isolated from preserved vegetables.</title>
        <authorList>
            <person name="Lin S.-Y."/>
            <person name="Hung M.-H."/>
            <person name="Young C.-C."/>
        </authorList>
    </citation>
    <scope>NUCLEOTIDE SEQUENCE [LARGE SCALE GENOMIC DNA]</scope>
    <source>
        <strain evidence="14 15">CC-MHH1044</strain>
    </source>
</reference>
<evidence type="ECO:0000256" key="1">
    <source>
        <dbReference type="ARBA" id="ARBA00004651"/>
    </source>
</evidence>
<dbReference type="Pfam" id="PF02518">
    <property type="entry name" value="HATPase_c"/>
    <property type="match status" value="1"/>
</dbReference>
<keyword evidence="11 12" id="KW-0472">Membrane</keyword>
<evidence type="ECO:0000313" key="14">
    <source>
        <dbReference type="EMBL" id="THF84572.1"/>
    </source>
</evidence>
<accession>A0A4S4C942</accession>
<dbReference type="AlphaFoldDB" id="A0A4S4C942"/>
<keyword evidence="2" id="KW-1003">Cell membrane</keyword>
<name>A0A4S4C942_9BACL</name>
<dbReference type="SMART" id="SM00304">
    <property type="entry name" value="HAMP"/>
    <property type="match status" value="1"/>
</dbReference>
<organism evidence="14 15">
    <name type="scientific">Cohnella fermenti</name>
    <dbReference type="NCBI Taxonomy" id="2565925"/>
    <lineage>
        <taxon>Bacteria</taxon>
        <taxon>Bacillati</taxon>
        <taxon>Bacillota</taxon>
        <taxon>Bacilli</taxon>
        <taxon>Bacillales</taxon>
        <taxon>Paenibacillaceae</taxon>
        <taxon>Cohnella</taxon>
    </lineage>
</organism>
<dbReference type="GO" id="GO:0005886">
    <property type="term" value="C:plasma membrane"/>
    <property type="evidence" value="ECO:0007669"/>
    <property type="project" value="UniProtKB-SubCell"/>
</dbReference>
<dbReference type="InterPro" id="IPR036890">
    <property type="entry name" value="HATPase_C_sf"/>
</dbReference>
<feature type="domain" description="HAMP" evidence="13">
    <location>
        <begin position="315"/>
        <end position="367"/>
    </location>
</feature>
<proteinExistence type="predicted"/>
<dbReference type="CDD" id="cd06225">
    <property type="entry name" value="HAMP"/>
    <property type="match status" value="1"/>
</dbReference>
<evidence type="ECO:0000256" key="2">
    <source>
        <dbReference type="ARBA" id="ARBA00022475"/>
    </source>
</evidence>
<evidence type="ECO:0000256" key="9">
    <source>
        <dbReference type="ARBA" id="ARBA00022989"/>
    </source>
</evidence>
<dbReference type="SUPFAM" id="SSF158472">
    <property type="entry name" value="HAMP domain-like"/>
    <property type="match status" value="1"/>
</dbReference>
<evidence type="ECO:0000256" key="3">
    <source>
        <dbReference type="ARBA" id="ARBA00022553"/>
    </source>
</evidence>
<dbReference type="PROSITE" id="PS50885">
    <property type="entry name" value="HAMP"/>
    <property type="match status" value="1"/>
</dbReference>
<keyword evidence="5 12" id="KW-0812">Transmembrane</keyword>
<dbReference type="Pfam" id="PF06580">
    <property type="entry name" value="His_kinase"/>
    <property type="match status" value="1"/>
</dbReference>
<dbReference type="InterPro" id="IPR010559">
    <property type="entry name" value="Sig_transdc_His_kin_internal"/>
</dbReference>
<evidence type="ECO:0000256" key="8">
    <source>
        <dbReference type="ARBA" id="ARBA00022840"/>
    </source>
</evidence>
<evidence type="ECO:0000256" key="11">
    <source>
        <dbReference type="ARBA" id="ARBA00023136"/>
    </source>
</evidence>
<dbReference type="PANTHER" id="PTHR34220">
    <property type="entry name" value="SENSOR HISTIDINE KINASE YPDA"/>
    <property type="match status" value="1"/>
</dbReference>
<dbReference type="SUPFAM" id="SSF55874">
    <property type="entry name" value="ATPase domain of HSP90 chaperone/DNA topoisomerase II/histidine kinase"/>
    <property type="match status" value="1"/>
</dbReference>
<dbReference type="PANTHER" id="PTHR34220:SF11">
    <property type="entry name" value="SENSOR PROTEIN KINASE HPTS"/>
    <property type="match status" value="1"/>
</dbReference>
<evidence type="ECO:0000313" key="15">
    <source>
        <dbReference type="Proteomes" id="UP000310636"/>
    </source>
</evidence>
<dbReference type="GO" id="GO:0000155">
    <property type="term" value="F:phosphorelay sensor kinase activity"/>
    <property type="evidence" value="ECO:0007669"/>
    <property type="project" value="InterPro"/>
</dbReference>
<dbReference type="GO" id="GO:0005524">
    <property type="term" value="F:ATP binding"/>
    <property type="evidence" value="ECO:0007669"/>
    <property type="project" value="UniProtKB-KW"/>
</dbReference>